<gene>
    <name evidence="1" type="ORF">HPB47_022305</name>
</gene>
<proteinExistence type="predicted"/>
<evidence type="ECO:0000313" key="2">
    <source>
        <dbReference type="Proteomes" id="UP000805193"/>
    </source>
</evidence>
<dbReference type="Proteomes" id="UP000805193">
    <property type="component" value="Unassembled WGS sequence"/>
</dbReference>
<protein>
    <submittedName>
        <fullName evidence="1">Uncharacterized protein</fullName>
    </submittedName>
</protein>
<comment type="caution">
    <text evidence="1">The sequence shown here is derived from an EMBL/GenBank/DDBJ whole genome shotgun (WGS) entry which is preliminary data.</text>
</comment>
<reference evidence="1 2" key="1">
    <citation type="journal article" date="2020" name="Cell">
        <title>Large-Scale Comparative Analyses of Tick Genomes Elucidate Their Genetic Diversity and Vector Capacities.</title>
        <authorList>
            <consortium name="Tick Genome and Microbiome Consortium (TIGMIC)"/>
            <person name="Jia N."/>
            <person name="Wang J."/>
            <person name="Shi W."/>
            <person name="Du L."/>
            <person name="Sun Y."/>
            <person name="Zhan W."/>
            <person name="Jiang J.F."/>
            <person name="Wang Q."/>
            <person name="Zhang B."/>
            <person name="Ji P."/>
            <person name="Bell-Sakyi L."/>
            <person name="Cui X.M."/>
            <person name="Yuan T.T."/>
            <person name="Jiang B.G."/>
            <person name="Yang W.F."/>
            <person name="Lam T.T."/>
            <person name="Chang Q.C."/>
            <person name="Ding S.J."/>
            <person name="Wang X.J."/>
            <person name="Zhu J.G."/>
            <person name="Ruan X.D."/>
            <person name="Zhao L."/>
            <person name="Wei J.T."/>
            <person name="Ye R.Z."/>
            <person name="Que T.C."/>
            <person name="Du C.H."/>
            <person name="Zhou Y.H."/>
            <person name="Cheng J.X."/>
            <person name="Dai P.F."/>
            <person name="Guo W.B."/>
            <person name="Han X.H."/>
            <person name="Huang E.J."/>
            <person name="Li L.F."/>
            <person name="Wei W."/>
            <person name="Gao Y.C."/>
            <person name="Liu J.Z."/>
            <person name="Shao H.Z."/>
            <person name="Wang X."/>
            <person name="Wang C.C."/>
            <person name="Yang T.C."/>
            <person name="Huo Q.B."/>
            <person name="Li W."/>
            <person name="Chen H.Y."/>
            <person name="Chen S.E."/>
            <person name="Zhou L.G."/>
            <person name="Ni X.B."/>
            <person name="Tian J.H."/>
            <person name="Sheng Y."/>
            <person name="Liu T."/>
            <person name="Pan Y.S."/>
            <person name="Xia L.Y."/>
            <person name="Li J."/>
            <person name="Zhao F."/>
            <person name="Cao W.C."/>
        </authorList>
    </citation>
    <scope>NUCLEOTIDE SEQUENCE [LARGE SCALE GENOMIC DNA]</scope>
    <source>
        <strain evidence="1">Iper-2018</strain>
    </source>
</reference>
<keyword evidence="2" id="KW-1185">Reference proteome</keyword>
<sequence length="255" mass="28905">MAKKRQALSLETKQSIVKDVESGMKKASVAAKYNVADTMVSTVWKNREQVRKQLQQDSASLSRKRIRTSKYEDVDEALFRRFREVRAKNVPVCGPMLQAKAKSFGHLFEHEGFNTLNGWIQRFKDRHGISCKVISGKSGEVDDASIQAWFRIHLETMLSAYADKDIYNADEAGLCYNMLPDRTLAMRGEPCSGRKVSKERVTVLFCANMGGSNKRCLFIIGKYKRPRCFKKLECLPVVYTANGKAWMTQSSLLVG</sequence>
<accession>A0AC60QDC2</accession>
<evidence type="ECO:0000313" key="1">
    <source>
        <dbReference type="EMBL" id="KAG0430848.1"/>
    </source>
</evidence>
<dbReference type="EMBL" id="JABSTQ010009282">
    <property type="protein sequence ID" value="KAG0430848.1"/>
    <property type="molecule type" value="Genomic_DNA"/>
</dbReference>
<organism evidence="1 2">
    <name type="scientific">Ixodes persulcatus</name>
    <name type="common">Taiga tick</name>
    <dbReference type="NCBI Taxonomy" id="34615"/>
    <lineage>
        <taxon>Eukaryota</taxon>
        <taxon>Metazoa</taxon>
        <taxon>Ecdysozoa</taxon>
        <taxon>Arthropoda</taxon>
        <taxon>Chelicerata</taxon>
        <taxon>Arachnida</taxon>
        <taxon>Acari</taxon>
        <taxon>Parasitiformes</taxon>
        <taxon>Ixodida</taxon>
        <taxon>Ixodoidea</taxon>
        <taxon>Ixodidae</taxon>
        <taxon>Ixodinae</taxon>
        <taxon>Ixodes</taxon>
    </lineage>
</organism>
<name>A0AC60QDC2_IXOPE</name>